<feature type="transmembrane region" description="Helical" evidence="6">
    <location>
        <begin position="238"/>
        <end position="260"/>
    </location>
</feature>
<evidence type="ECO:0000256" key="5">
    <source>
        <dbReference type="ARBA" id="ARBA00023136"/>
    </source>
</evidence>
<keyword evidence="4 6" id="KW-1133">Transmembrane helix</keyword>
<dbReference type="EMBL" id="SJKB01000002">
    <property type="protein sequence ID" value="TCC64367.1"/>
    <property type="molecule type" value="Genomic_DNA"/>
</dbReference>
<evidence type="ECO:0000256" key="4">
    <source>
        <dbReference type="ARBA" id="ARBA00022989"/>
    </source>
</evidence>
<keyword evidence="3 6" id="KW-0812">Transmembrane</keyword>
<evidence type="ECO:0000256" key="2">
    <source>
        <dbReference type="ARBA" id="ARBA00022475"/>
    </source>
</evidence>
<evidence type="ECO:0000313" key="8">
    <source>
        <dbReference type="Proteomes" id="UP000291144"/>
    </source>
</evidence>
<sequence>MGIMKAWRWFSRTQVWRAWQRFGNRRGNRLAGATTFFAFLSLFPLITLAAAIVGSLLGDRAIEALKNTLDHNLPGIADRIDVDGLVSNAGTIGLISAVSLLFTGLLWIDSLRASIRSMHELDDQPGNFVQRKLADLAALVGLGLIGLISTGASSILTGLSARIVDAANWEGSWLASWGIDLVSVVVGIAAGAILFLYLQTALPRIMLPRKVALIAALAGGVLFYLAQKLGNLYVTHVIGANAAYGALALPLALLVWIYLLTRALMVVAAWTKEATLDAAAREATDEGRLRIAEEPLPPELSVQEPLLPGPPGKRYKVVPVPQKKADTVSVAAGAVLGITAVTLVSQLAKAARTFRR</sequence>
<evidence type="ECO:0000256" key="1">
    <source>
        <dbReference type="ARBA" id="ARBA00004651"/>
    </source>
</evidence>
<feature type="transmembrane region" description="Helical" evidence="6">
    <location>
        <begin position="89"/>
        <end position="108"/>
    </location>
</feature>
<dbReference type="InterPro" id="IPR017039">
    <property type="entry name" value="Virul_fac_BrkB"/>
</dbReference>
<dbReference type="OrthoDB" id="4127374at2"/>
<feature type="transmembrane region" description="Helical" evidence="6">
    <location>
        <begin position="136"/>
        <end position="157"/>
    </location>
</feature>
<dbReference type="PANTHER" id="PTHR30213">
    <property type="entry name" value="INNER MEMBRANE PROTEIN YHJD"/>
    <property type="match status" value="1"/>
</dbReference>
<dbReference type="Proteomes" id="UP000291144">
    <property type="component" value="Unassembled WGS sequence"/>
</dbReference>
<feature type="transmembrane region" description="Helical" evidence="6">
    <location>
        <begin position="210"/>
        <end position="226"/>
    </location>
</feature>
<keyword evidence="2" id="KW-1003">Cell membrane</keyword>
<proteinExistence type="predicted"/>
<dbReference type="Pfam" id="PF03631">
    <property type="entry name" value="Virul_fac_BrkB"/>
    <property type="match status" value="1"/>
</dbReference>
<dbReference type="GO" id="GO:0005886">
    <property type="term" value="C:plasma membrane"/>
    <property type="evidence" value="ECO:0007669"/>
    <property type="project" value="UniProtKB-SubCell"/>
</dbReference>
<gene>
    <name evidence="7" type="ORF">E0H73_08135</name>
</gene>
<organism evidence="7 8">
    <name type="scientific">Kribbella pittospori</name>
    <dbReference type="NCBI Taxonomy" id="722689"/>
    <lineage>
        <taxon>Bacteria</taxon>
        <taxon>Bacillati</taxon>
        <taxon>Actinomycetota</taxon>
        <taxon>Actinomycetes</taxon>
        <taxon>Propionibacteriales</taxon>
        <taxon>Kribbellaceae</taxon>
        <taxon>Kribbella</taxon>
    </lineage>
</organism>
<feature type="transmembrane region" description="Helical" evidence="6">
    <location>
        <begin position="177"/>
        <end position="198"/>
    </location>
</feature>
<evidence type="ECO:0000313" key="7">
    <source>
        <dbReference type="EMBL" id="TCC64367.1"/>
    </source>
</evidence>
<comment type="caution">
    <text evidence="7">The sequence shown here is derived from an EMBL/GenBank/DDBJ whole genome shotgun (WGS) entry which is preliminary data.</text>
</comment>
<accession>A0A4R0KW76</accession>
<evidence type="ECO:0000256" key="6">
    <source>
        <dbReference type="SAM" id="Phobius"/>
    </source>
</evidence>
<evidence type="ECO:0000256" key="3">
    <source>
        <dbReference type="ARBA" id="ARBA00022692"/>
    </source>
</evidence>
<reference evidence="7 8" key="1">
    <citation type="submission" date="2019-02" db="EMBL/GenBank/DDBJ databases">
        <title>Kribbella capetownensis sp. nov. and Kribbella speibonae sp. nov., isolated from soil.</title>
        <authorList>
            <person name="Curtis S.M."/>
            <person name="Norton I."/>
            <person name="Everest G.J."/>
            <person name="Meyers P.R."/>
        </authorList>
    </citation>
    <scope>NUCLEOTIDE SEQUENCE [LARGE SCALE GENOMIC DNA]</scope>
    <source>
        <strain evidence="7 8">NRRL B-24813</strain>
    </source>
</reference>
<dbReference type="AlphaFoldDB" id="A0A4R0KW76"/>
<dbReference type="RefSeq" id="WP_131352872.1">
    <property type="nucleotide sequence ID" value="NZ_SJKB01000002.1"/>
</dbReference>
<dbReference type="PANTHER" id="PTHR30213:SF1">
    <property type="entry name" value="INNER MEMBRANE PROTEIN YHJD"/>
    <property type="match status" value="1"/>
</dbReference>
<keyword evidence="8" id="KW-1185">Reference proteome</keyword>
<keyword evidence="5 6" id="KW-0472">Membrane</keyword>
<comment type="subcellular location">
    <subcellularLocation>
        <location evidence="1">Cell membrane</location>
        <topology evidence="1">Multi-pass membrane protein</topology>
    </subcellularLocation>
</comment>
<protein>
    <submittedName>
        <fullName evidence="7">YihY/virulence factor BrkB family protein</fullName>
    </submittedName>
</protein>
<name>A0A4R0KW76_9ACTN</name>
<dbReference type="NCBIfam" id="TIGR00765">
    <property type="entry name" value="yihY_not_rbn"/>
    <property type="match status" value="1"/>
</dbReference>